<protein>
    <submittedName>
        <fullName evidence="1">DGQHR domain-containing protein</fullName>
    </submittedName>
</protein>
<proteinExistence type="predicted"/>
<organism evidence="1 2">
    <name type="scientific">Pseudomonas cichorii</name>
    <dbReference type="NCBI Taxonomy" id="36746"/>
    <lineage>
        <taxon>Bacteria</taxon>
        <taxon>Pseudomonadati</taxon>
        <taxon>Pseudomonadota</taxon>
        <taxon>Gammaproteobacteria</taxon>
        <taxon>Pseudomonadales</taxon>
        <taxon>Pseudomonadaceae</taxon>
        <taxon>Pseudomonas</taxon>
    </lineage>
</organism>
<gene>
    <name evidence="1" type="ORF">ALP84_03812</name>
</gene>
<dbReference type="EMBL" id="RBRY01000037">
    <property type="protein sequence ID" value="RMR61036.1"/>
    <property type="molecule type" value="Genomic_DNA"/>
</dbReference>
<evidence type="ECO:0000313" key="1">
    <source>
        <dbReference type="EMBL" id="RMR61036.1"/>
    </source>
</evidence>
<reference evidence="1 2" key="1">
    <citation type="submission" date="2018-08" db="EMBL/GenBank/DDBJ databases">
        <title>Recombination of ecologically and evolutionarily significant loci maintains genetic cohesion in the Pseudomonas syringae species complex.</title>
        <authorList>
            <person name="Dillon M."/>
            <person name="Thakur S."/>
            <person name="Almeida R.N.D."/>
            <person name="Weir B.S."/>
            <person name="Guttman D.S."/>
        </authorList>
    </citation>
    <scope>NUCLEOTIDE SEQUENCE [LARGE SCALE GENOMIC DNA]</scope>
    <source>
        <strain evidence="1 2">ICMP 6917</strain>
    </source>
</reference>
<dbReference type="Proteomes" id="UP000278332">
    <property type="component" value="Unassembled WGS sequence"/>
</dbReference>
<accession>A0A3M4WAF4</accession>
<dbReference type="AlphaFoldDB" id="A0A3M4WAF4"/>
<dbReference type="RefSeq" id="WP_183143745.1">
    <property type="nucleotide sequence ID" value="NZ_RBRY01000037.1"/>
</dbReference>
<dbReference type="InterPro" id="IPR017601">
    <property type="entry name" value="DGQHR-contain_dom"/>
</dbReference>
<comment type="caution">
    <text evidence="1">The sequence shown here is derived from an EMBL/GenBank/DDBJ whole genome shotgun (WGS) entry which is preliminary data.</text>
</comment>
<dbReference type="Pfam" id="PF14072">
    <property type="entry name" value="DndB"/>
    <property type="match status" value="1"/>
</dbReference>
<dbReference type="InterPro" id="IPR017642">
    <property type="entry name" value="DNA_S_mod_DndB"/>
</dbReference>
<dbReference type="CDD" id="cd16414">
    <property type="entry name" value="dndB_like"/>
    <property type="match status" value="1"/>
</dbReference>
<sequence length="419" mass="47281">MNAKSKLLLPALRGHIGDWIYYTCLIPVSELAARVNYAEEIHQDKALSKLIQRSLEGERAVHISNYLQKTKQRFFNSLVLATYDGNPEWLEVGNFEATSHLADIGDVDQQALETLGFLSLSGAEKIFAVDGQHRLAGIKRAVSEKMDFNGERIPVIFVSHKEAARERTRRLFTTLNKTAKAVKKRDIIALDEDDTMAIIARRLVETNTWFKDPKISVVSSESLPASNRVSLITIAGLYDLLKQIFKHKMSLRSDTQLRFYRPTDRELDNYYRYAVEYFEAIAEAFPPVGQMFNSDEPVHITQQQRGAHGGHVLFRPVGLSIFTTLAIEYANYNGLSLLEAVDRLKTIPTDLAGKPYRDVIWDPVREKMILPGKTLAKDVLRYMAGLEVDTDILRASYAKARGIDGRANLPGRLKIAVSN</sequence>
<dbReference type="NCBIfam" id="TIGR03187">
    <property type="entry name" value="DGQHR"/>
    <property type="match status" value="1"/>
</dbReference>
<evidence type="ECO:0000313" key="2">
    <source>
        <dbReference type="Proteomes" id="UP000278332"/>
    </source>
</evidence>
<name>A0A3M4WAF4_PSECI</name>